<keyword evidence="3" id="KW-1185">Reference proteome</keyword>
<keyword evidence="1" id="KW-0732">Signal</keyword>
<protein>
    <recommendedName>
        <fullName evidence="4">Alpha amylase inhibitor</fullName>
    </recommendedName>
</protein>
<proteinExistence type="predicted"/>
<evidence type="ECO:0008006" key="4">
    <source>
        <dbReference type="Google" id="ProtNLM"/>
    </source>
</evidence>
<sequence length="101" mass="10127">MMKTLRAVTATVVVAGGLIAGAAPAQALQNCFAWINGTKNAHATCNSGGGALHELEALAYCRNTNGSTFTVTGNTVTGVSSVSTASCPGSSVVYDKSYLLG</sequence>
<dbReference type="Proteomes" id="UP001165042">
    <property type="component" value="Unassembled WGS sequence"/>
</dbReference>
<comment type="caution">
    <text evidence="2">The sequence shown here is derived from an EMBL/GenBank/DDBJ whole genome shotgun (WGS) entry which is preliminary data.</text>
</comment>
<evidence type="ECO:0000256" key="1">
    <source>
        <dbReference type="SAM" id="SignalP"/>
    </source>
</evidence>
<name>A0A9W6V8M3_9PSEU</name>
<reference evidence="2" key="1">
    <citation type="submission" date="2023-02" db="EMBL/GenBank/DDBJ databases">
        <title>Actinokineospora globicatena NBRC 15670.</title>
        <authorList>
            <person name="Ichikawa N."/>
            <person name="Sato H."/>
            <person name="Tonouchi N."/>
        </authorList>
    </citation>
    <scope>NUCLEOTIDE SEQUENCE</scope>
    <source>
        <strain evidence="2">NBRC 15670</strain>
    </source>
</reference>
<dbReference type="EMBL" id="BSSD01000002">
    <property type="protein sequence ID" value="GLW91114.1"/>
    <property type="molecule type" value="Genomic_DNA"/>
</dbReference>
<feature type="chain" id="PRO_5040814828" description="Alpha amylase inhibitor" evidence="1">
    <location>
        <begin position="28"/>
        <end position="101"/>
    </location>
</feature>
<gene>
    <name evidence="2" type="ORF">Aglo03_19300</name>
</gene>
<dbReference type="RefSeq" id="WP_285609632.1">
    <property type="nucleotide sequence ID" value="NZ_BSSD01000002.1"/>
</dbReference>
<accession>A0A9W6V8M3</accession>
<organism evidence="2 3">
    <name type="scientific">Actinokineospora globicatena</name>
    <dbReference type="NCBI Taxonomy" id="103729"/>
    <lineage>
        <taxon>Bacteria</taxon>
        <taxon>Bacillati</taxon>
        <taxon>Actinomycetota</taxon>
        <taxon>Actinomycetes</taxon>
        <taxon>Pseudonocardiales</taxon>
        <taxon>Pseudonocardiaceae</taxon>
        <taxon>Actinokineospora</taxon>
    </lineage>
</organism>
<dbReference type="AlphaFoldDB" id="A0A9W6V8M3"/>
<feature type="signal peptide" evidence="1">
    <location>
        <begin position="1"/>
        <end position="27"/>
    </location>
</feature>
<evidence type="ECO:0000313" key="2">
    <source>
        <dbReference type="EMBL" id="GLW91114.1"/>
    </source>
</evidence>
<evidence type="ECO:0000313" key="3">
    <source>
        <dbReference type="Proteomes" id="UP001165042"/>
    </source>
</evidence>